<feature type="compositionally biased region" description="Acidic residues" evidence="1">
    <location>
        <begin position="290"/>
        <end position="299"/>
    </location>
</feature>
<dbReference type="OrthoDB" id="5389296at2759"/>
<accession>S3CI07</accession>
<evidence type="ECO:0000313" key="3">
    <source>
        <dbReference type="Proteomes" id="UP000016923"/>
    </source>
</evidence>
<feature type="compositionally biased region" description="Basic and acidic residues" evidence="1">
    <location>
        <begin position="372"/>
        <end position="387"/>
    </location>
</feature>
<dbReference type="EMBL" id="KE148154">
    <property type="protein sequence ID" value="EPE05988.1"/>
    <property type="molecule type" value="Genomic_DNA"/>
</dbReference>
<sequence>MPQPPASQPAQFSTPNPSKFRLPKRADERRVNPSEIPGSALPATIRPTQRFAPSWRRQSFLPQSQSQSQSASFAPTPSGVHPLRPPILRTEDTIEDGSSPPRAEDEGPAPEHEPELEPEPESIEIASTDESLLVVRNSPTVVRALTEYPRLIQRRRRDLQDDIEDVPASADAVPDDIVAESGEVEAVEDSGEMPVVVPDSFDLAATTPGLLQEYQEQQPRSSLPQQRSASRLLSSVQPFKRRRLFVPPGMITSSPGYEDHEADDTTQNENEEGVDRPRQRQSKRRRWDIDIDDDDDADDKSENGNTDGMDYEEIRDIVNYGELLEYGDSDDEVMQEATEGYGDGEYGAAYKDNEEDDDYSIFDRTPTRIRRARQEELQQEQEREQQTKSRPARATFPRAKLFMSARRMADDERDTDEAKRNDNDDEDDQMQVDATPRRQTTYAGYALPAPDFFSPQKKKRNSKRNAKNKNKTRQSINEEEDDSKAATVQPIQTTTTEQYVPGGLAAELRDWLVQIKNGSGMAASKEFSTDILGHYAVHALASVAGPSAGMRLAAVRQTSATTRTKITKAETATAAVDKMPEVRLLLAGEDKSAGARRAEPPLSTRSMSTLSSVSVAAPAWEVVLDGQAWVVASNWSGGHP</sequence>
<feature type="compositionally biased region" description="Low complexity" evidence="1">
    <location>
        <begin position="58"/>
        <end position="78"/>
    </location>
</feature>
<feature type="compositionally biased region" description="Acidic residues" evidence="1">
    <location>
        <begin position="260"/>
        <end position="272"/>
    </location>
</feature>
<feature type="compositionally biased region" description="Low complexity" evidence="1">
    <location>
        <begin position="215"/>
        <end position="237"/>
    </location>
</feature>
<dbReference type="HOGENOM" id="CLU_427646_0_0_1"/>
<dbReference type="Proteomes" id="UP000016923">
    <property type="component" value="Unassembled WGS sequence"/>
</dbReference>
<dbReference type="eggNOG" id="ENOG502ST4U">
    <property type="taxonomic scope" value="Eukaryota"/>
</dbReference>
<gene>
    <name evidence="2" type="ORF">F503_02817</name>
</gene>
<keyword evidence="3" id="KW-1185">Reference proteome</keyword>
<evidence type="ECO:0000313" key="2">
    <source>
        <dbReference type="EMBL" id="EPE05988.1"/>
    </source>
</evidence>
<proteinExistence type="predicted"/>
<feature type="compositionally biased region" description="Low complexity" evidence="1">
    <location>
        <begin position="340"/>
        <end position="350"/>
    </location>
</feature>
<name>S3CI07_OPHP1</name>
<feature type="region of interest" description="Disordered" evidence="1">
    <location>
        <begin position="340"/>
        <end position="490"/>
    </location>
</feature>
<evidence type="ECO:0000256" key="1">
    <source>
        <dbReference type="SAM" id="MobiDB-lite"/>
    </source>
</evidence>
<dbReference type="VEuPathDB" id="FungiDB:F503_02817"/>
<protein>
    <submittedName>
        <fullName evidence="2">Uncharacterized protein</fullName>
    </submittedName>
</protein>
<feature type="compositionally biased region" description="Basic residues" evidence="1">
    <location>
        <begin position="456"/>
        <end position="472"/>
    </location>
</feature>
<organism evidence="2 3">
    <name type="scientific">Ophiostoma piceae (strain UAMH 11346)</name>
    <name type="common">Sap stain fungus</name>
    <dbReference type="NCBI Taxonomy" id="1262450"/>
    <lineage>
        <taxon>Eukaryota</taxon>
        <taxon>Fungi</taxon>
        <taxon>Dikarya</taxon>
        <taxon>Ascomycota</taxon>
        <taxon>Pezizomycotina</taxon>
        <taxon>Sordariomycetes</taxon>
        <taxon>Sordariomycetidae</taxon>
        <taxon>Ophiostomatales</taxon>
        <taxon>Ophiostomataceae</taxon>
        <taxon>Ophiostoma</taxon>
    </lineage>
</organism>
<feature type="compositionally biased region" description="Basic and acidic residues" evidence="1">
    <location>
        <begin position="102"/>
        <end position="115"/>
    </location>
</feature>
<dbReference type="STRING" id="1262450.S3CI07"/>
<feature type="region of interest" description="Disordered" evidence="1">
    <location>
        <begin position="207"/>
        <end position="314"/>
    </location>
</feature>
<reference evidence="2 3" key="1">
    <citation type="journal article" date="2013" name="BMC Genomics">
        <title>The genome and transcriptome of the pine saprophyte Ophiostoma piceae, and a comparison with the bark beetle-associated pine pathogen Grosmannia clavigera.</title>
        <authorList>
            <person name="Haridas S."/>
            <person name="Wang Y."/>
            <person name="Lim L."/>
            <person name="Massoumi Alamouti S."/>
            <person name="Jackman S."/>
            <person name="Docking R."/>
            <person name="Robertson G."/>
            <person name="Birol I."/>
            <person name="Bohlmann J."/>
            <person name="Breuil C."/>
        </authorList>
    </citation>
    <scope>NUCLEOTIDE SEQUENCE [LARGE SCALE GENOMIC DNA]</scope>
    <source>
        <strain evidence="2 3">UAMH 11346</strain>
    </source>
</reference>
<feature type="region of interest" description="Disordered" evidence="1">
    <location>
        <begin position="1"/>
        <end position="131"/>
    </location>
</feature>
<dbReference type="AlphaFoldDB" id="S3CI07"/>